<comment type="caution">
    <text evidence="1">The sequence shown here is derived from an EMBL/GenBank/DDBJ whole genome shotgun (WGS) entry which is preliminary data.</text>
</comment>
<dbReference type="AlphaFoldDB" id="A0A2P6NZS8"/>
<proteinExistence type="predicted"/>
<evidence type="ECO:0000313" key="1">
    <source>
        <dbReference type="EMBL" id="PRP89461.1"/>
    </source>
</evidence>
<dbReference type="Proteomes" id="UP000241769">
    <property type="component" value="Unassembled WGS sequence"/>
</dbReference>
<organism evidence="1 2">
    <name type="scientific">Planoprotostelium fungivorum</name>
    <dbReference type="NCBI Taxonomy" id="1890364"/>
    <lineage>
        <taxon>Eukaryota</taxon>
        <taxon>Amoebozoa</taxon>
        <taxon>Evosea</taxon>
        <taxon>Variosea</taxon>
        <taxon>Cavosteliida</taxon>
        <taxon>Cavosteliaceae</taxon>
        <taxon>Planoprotostelium</taxon>
    </lineage>
</organism>
<dbReference type="InParanoid" id="A0A2P6NZS8"/>
<keyword evidence="2" id="KW-1185">Reference proteome</keyword>
<name>A0A2P6NZS8_9EUKA</name>
<dbReference type="EMBL" id="MDYQ01000003">
    <property type="protein sequence ID" value="PRP89461.1"/>
    <property type="molecule type" value="Genomic_DNA"/>
</dbReference>
<reference evidence="1 2" key="1">
    <citation type="journal article" date="2018" name="Genome Biol. Evol.">
        <title>Multiple Roots of Fruiting Body Formation in Amoebozoa.</title>
        <authorList>
            <person name="Hillmann F."/>
            <person name="Forbes G."/>
            <person name="Novohradska S."/>
            <person name="Ferling I."/>
            <person name="Riege K."/>
            <person name="Groth M."/>
            <person name="Westermann M."/>
            <person name="Marz M."/>
            <person name="Spaller T."/>
            <person name="Winckler T."/>
            <person name="Schaap P."/>
            <person name="Glockner G."/>
        </authorList>
    </citation>
    <scope>NUCLEOTIDE SEQUENCE [LARGE SCALE GENOMIC DNA]</scope>
    <source>
        <strain evidence="1 2">Jena</strain>
    </source>
</reference>
<accession>A0A2P6NZS8</accession>
<protein>
    <submittedName>
        <fullName evidence="1">Uncharacterized protein</fullName>
    </submittedName>
</protein>
<sequence>MLVAIALTLYTSYFCFNIFCSVVSQYFNFSHILFPWESYEQESSSYRRRPTWRDATTHRFQDHRSFEDQMIHYATSDLRTITETPWSDDSDPELRLVQDETFPGSYREMSVHVSNQEMLEAAREIRFTRPDAYLNGKSKVEAIEMRKSCKRRRDSEDSSADEDDEDIRHYKRQRRAKASVERRMFYCIRTVETLRRMEAVETDEEKKKEMASRRECLLMHGHCVSNSYSLSRVPI</sequence>
<gene>
    <name evidence="1" type="ORF">PROFUN_01324</name>
</gene>
<evidence type="ECO:0000313" key="2">
    <source>
        <dbReference type="Proteomes" id="UP000241769"/>
    </source>
</evidence>